<keyword evidence="12" id="KW-1185">Reference proteome</keyword>
<sequence>MDPLEEQYSNFRCRVCESKDFLINIFVNEAHQIAEKLCYCASVQIRENDGLPQHICTNCFADLKTSYTFRKRCEETDAKLRASSHELVKIETVEYIISPDVAFDPEVLDSCNSPINIETELLYPIEAALDECEKDEASIIQNDSSNVEPKMAACIDSINDQSTARKSYRTFTCHTCQAQFSRGPDYFQHIRTHGAKRFQCKICSKWFSRKKEWERHEAAHLGLLKRMPCKQCTKDFSCRTTLRRHIEAIHEHQRKYVCDLCGQAFAQSPHLKNHLNVHKGVQYQCTLCDAKFKTSLSCRRHTELHLPPDKRNPKLIAPKRTLKKKTCSNTRNYICSFCGKTSITIQHHEIHERTHTGVKPYACTMCGKAFIATGMLKKHMLIHTGEKPHKCETCGKCFRIKAHLTTHYLTHTHEKKFVCQICSSAYASKRSLQSHMKTHSVCEARE</sequence>
<feature type="binding site" evidence="8">
    <location>
        <position position="13"/>
    </location>
    <ligand>
        <name>Zn(2+)</name>
        <dbReference type="ChEBI" id="CHEBI:29105"/>
    </ligand>
</feature>
<dbReference type="SMART" id="SM00868">
    <property type="entry name" value="zf-AD"/>
    <property type="match status" value="1"/>
</dbReference>
<comment type="subcellular location">
    <subcellularLocation>
        <location evidence="1">Nucleus</location>
    </subcellularLocation>
</comment>
<feature type="domain" description="C2H2-type" evidence="9">
    <location>
        <begin position="171"/>
        <end position="198"/>
    </location>
</feature>
<feature type="domain" description="C2H2-type" evidence="9">
    <location>
        <begin position="333"/>
        <end position="360"/>
    </location>
</feature>
<evidence type="ECO:0000256" key="6">
    <source>
        <dbReference type="ARBA" id="ARBA00023242"/>
    </source>
</evidence>
<feature type="domain" description="C2H2-type" evidence="9">
    <location>
        <begin position="389"/>
        <end position="416"/>
    </location>
</feature>
<dbReference type="PROSITE" id="PS00028">
    <property type="entry name" value="ZINC_FINGER_C2H2_1"/>
    <property type="match status" value="8"/>
</dbReference>
<keyword evidence="3" id="KW-0677">Repeat</keyword>
<dbReference type="Proteomes" id="UP000069940">
    <property type="component" value="Unassembled WGS sequence"/>
</dbReference>
<proteinExistence type="predicted"/>
<dbReference type="PANTHER" id="PTHR24394:SF29">
    <property type="entry name" value="MYONEURIN"/>
    <property type="match status" value="1"/>
</dbReference>
<organism evidence="11 12">
    <name type="scientific">Aedes albopictus</name>
    <name type="common">Asian tiger mosquito</name>
    <name type="synonym">Stegomyia albopicta</name>
    <dbReference type="NCBI Taxonomy" id="7160"/>
    <lineage>
        <taxon>Eukaryota</taxon>
        <taxon>Metazoa</taxon>
        <taxon>Ecdysozoa</taxon>
        <taxon>Arthropoda</taxon>
        <taxon>Hexapoda</taxon>
        <taxon>Insecta</taxon>
        <taxon>Pterygota</taxon>
        <taxon>Neoptera</taxon>
        <taxon>Endopterygota</taxon>
        <taxon>Diptera</taxon>
        <taxon>Nematocera</taxon>
        <taxon>Culicoidea</taxon>
        <taxon>Culicidae</taxon>
        <taxon>Culicinae</taxon>
        <taxon>Aedini</taxon>
        <taxon>Aedes</taxon>
        <taxon>Stegomyia</taxon>
    </lineage>
</organism>
<dbReference type="Gene3D" id="3.30.160.60">
    <property type="entry name" value="Classic Zinc Finger"/>
    <property type="match status" value="6"/>
</dbReference>
<evidence type="ECO:0000313" key="11">
    <source>
        <dbReference type="EnsemblMetazoa" id="AALFPA23_007235.P9585"/>
    </source>
</evidence>
<evidence type="ECO:0000256" key="7">
    <source>
        <dbReference type="PROSITE-ProRule" id="PRU00042"/>
    </source>
</evidence>
<keyword evidence="5 8" id="KW-0862">Zinc</keyword>
<dbReference type="Gene3D" id="3.40.1800.20">
    <property type="match status" value="1"/>
</dbReference>
<feature type="domain" description="ZAD" evidence="10">
    <location>
        <begin position="11"/>
        <end position="83"/>
    </location>
</feature>
<evidence type="ECO:0000313" key="12">
    <source>
        <dbReference type="Proteomes" id="UP000069940"/>
    </source>
</evidence>
<feature type="domain" description="C2H2-type" evidence="9">
    <location>
        <begin position="256"/>
        <end position="283"/>
    </location>
</feature>
<feature type="domain" description="C2H2-type" evidence="9">
    <location>
        <begin position="283"/>
        <end position="310"/>
    </location>
</feature>
<protein>
    <recommendedName>
        <fullName evidence="13">C2h2-type zn-finger protein</fullName>
    </recommendedName>
</protein>
<evidence type="ECO:0000256" key="1">
    <source>
        <dbReference type="ARBA" id="ARBA00004123"/>
    </source>
</evidence>
<feature type="domain" description="C2H2-type" evidence="9">
    <location>
        <begin position="227"/>
        <end position="255"/>
    </location>
</feature>
<evidence type="ECO:0000256" key="4">
    <source>
        <dbReference type="ARBA" id="ARBA00022771"/>
    </source>
</evidence>
<evidence type="ECO:0000256" key="2">
    <source>
        <dbReference type="ARBA" id="ARBA00022723"/>
    </source>
</evidence>
<dbReference type="PANTHER" id="PTHR24394">
    <property type="entry name" value="ZINC FINGER PROTEIN"/>
    <property type="match status" value="1"/>
</dbReference>
<dbReference type="SMART" id="SM00355">
    <property type="entry name" value="ZnF_C2H2"/>
    <property type="match status" value="9"/>
</dbReference>
<dbReference type="EnsemblMetazoa" id="AALFPA23_007235.R9585">
    <property type="protein sequence ID" value="AALFPA23_007235.P9585"/>
    <property type="gene ID" value="AALFPA23_007235"/>
</dbReference>
<feature type="domain" description="C2H2-type" evidence="9">
    <location>
        <begin position="361"/>
        <end position="388"/>
    </location>
</feature>
<keyword evidence="4 7" id="KW-0863">Zinc-finger</keyword>
<dbReference type="Pfam" id="PF00096">
    <property type="entry name" value="zf-C2H2"/>
    <property type="match status" value="3"/>
</dbReference>
<dbReference type="Pfam" id="PF07776">
    <property type="entry name" value="zf-AD"/>
    <property type="match status" value="1"/>
</dbReference>
<dbReference type="InterPro" id="IPR013087">
    <property type="entry name" value="Znf_C2H2_type"/>
</dbReference>
<feature type="domain" description="C2H2-type" evidence="9">
    <location>
        <begin position="417"/>
        <end position="440"/>
    </location>
</feature>
<evidence type="ECO:0000259" key="9">
    <source>
        <dbReference type="PROSITE" id="PS50157"/>
    </source>
</evidence>
<evidence type="ECO:0000256" key="8">
    <source>
        <dbReference type="PROSITE-ProRule" id="PRU01263"/>
    </source>
</evidence>
<evidence type="ECO:0000256" key="5">
    <source>
        <dbReference type="ARBA" id="ARBA00022833"/>
    </source>
</evidence>
<dbReference type="SUPFAM" id="SSF57667">
    <property type="entry name" value="beta-beta-alpha zinc fingers"/>
    <property type="match status" value="5"/>
</dbReference>
<evidence type="ECO:0000259" key="10">
    <source>
        <dbReference type="PROSITE" id="PS51915"/>
    </source>
</evidence>
<evidence type="ECO:0008006" key="13">
    <source>
        <dbReference type="Google" id="ProtNLM"/>
    </source>
</evidence>
<feature type="binding site" evidence="8">
    <location>
        <position position="16"/>
    </location>
    <ligand>
        <name>Zn(2+)</name>
        <dbReference type="ChEBI" id="CHEBI:29105"/>
    </ligand>
</feature>
<keyword evidence="6" id="KW-0539">Nucleus</keyword>
<dbReference type="PROSITE" id="PS50157">
    <property type="entry name" value="ZINC_FINGER_C2H2_2"/>
    <property type="match status" value="9"/>
</dbReference>
<dbReference type="RefSeq" id="XP_019560491.2">
    <property type="nucleotide sequence ID" value="XM_019704946.3"/>
</dbReference>
<dbReference type="GeneID" id="109429105"/>
<reference evidence="11" key="2">
    <citation type="submission" date="2025-05" db="UniProtKB">
        <authorList>
            <consortium name="EnsemblMetazoa"/>
        </authorList>
    </citation>
    <scope>IDENTIFICATION</scope>
    <source>
        <strain evidence="11">Foshan</strain>
    </source>
</reference>
<feature type="binding site" evidence="8">
    <location>
        <position position="56"/>
    </location>
    <ligand>
        <name>Zn(2+)</name>
        <dbReference type="ChEBI" id="CHEBI:29105"/>
    </ligand>
</feature>
<dbReference type="Pfam" id="PF13894">
    <property type="entry name" value="zf-C2H2_4"/>
    <property type="match status" value="2"/>
</dbReference>
<evidence type="ECO:0000256" key="3">
    <source>
        <dbReference type="ARBA" id="ARBA00022737"/>
    </source>
</evidence>
<name>A0ABM1YA47_AEDAL</name>
<dbReference type="PROSITE" id="PS51915">
    <property type="entry name" value="ZAD"/>
    <property type="match status" value="1"/>
</dbReference>
<dbReference type="SUPFAM" id="SSF57716">
    <property type="entry name" value="Glucocorticoid receptor-like (DNA-binding domain)"/>
    <property type="match status" value="1"/>
</dbReference>
<reference evidence="12" key="1">
    <citation type="journal article" date="2015" name="Proc. Natl. Acad. Sci. U.S.A.">
        <title>Genome sequence of the Asian Tiger mosquito, Aedes albopictus, reveals insights into its biology, genetics, and evolution.</title>
        <authorList>
            <person name="Chen X.G."/>
            <person name="Jiang X."/>
            <person name="Gu J."/>
            <person name="Xu M."/>
            <person name="Wu Y."/>
            <person name="Deng Y."/>
            <person name="Zhang C."/>
            <person name="Bonizzoni M."/>
            <person name="Dermauw W."/>
            <person name="Vontas J."/>
            <person name="Armbruster P."/>
            <person name="Huang X."/>
            <person name="Yang Y."/>
            <person name="Zhang H."/>
            <person name="He W."/>
            <person name="Peng H."/>
            <person name="Liu Y."/>
            <person name="Wu K."/>
            <person name="Chen J."/>
            <person name="Lirakis M."/>
            <person name="Topalis P."/>
            <person name="Van Leeuwen T."/>
            <person name="Hall A.B."/>
            <person name="Jiang X."/>
            <person name="Thorpe C."/>
            <person name="Mueller R.L."/>
            <person name="Sun C."/>
            <person name="Waterhouse R.M."/>
            <person name="Yan G."/>
            <person name="Tu Z.J."/>
            <person name="Fang X."/>
            <person name="James A.A."/>
        </authorList>
    </citation>
    <scope>NUCLEOTIDE SEQUENCE [LARGE SCALE GENOMIC DNA]</scope>
    <source>
        <strain evidence="12">Foshan</strain>
    </source>
</reference>
<dbReference type="InterPro" id="IPR036236">
    <property type="entry name" value="Znf_C2H2_sf"/>
</dbReference>
<dbReference type="InterPro" id="IPR012934">
    <property type="entry name" value="Znf_AD"/>
</dbReference>
<feature type="binding site" evidence="8">
    <location>
        <position position="59"/>
    </location>
    <ligand>
        <name>Zn(2+)</name>
        <dbReference type="ChEBI" id="CHEBI:29105"/>
    </ligand>
</feature>
<feature type="domain" description="C2H2-type" evidence="9">
    <location>
        <begin position="198"/>
        <end position="222"/>
    </location>
</feature>
<accession>A0ABM1YA47</accession>
<keyword evidence="2 8" id="KW-0479">Metal-binding</keyword>